<protein>
    <submittedName>
        <fullName evidence="2">Uncharacterized protein</fullName>
    </submittedName>
</protein>
<dbReference type="RefSeq" id="WP_345576155.1">
    <property type="nucleotide sequence ID" value="NZ_BAAAXF010000022.1"/>
</dbReference>
<evidence type="ECO:0000313" key="3">
    <source>
        <dbReference type="Proteomes" id="UP001501455"/>
    </source>
</evidence>
<proteinExistence type="predicted"/>
<dbReference type="EMBL" id="BAAAXF010000022">
    <property type="protein sequence ID" value="GAA3496046.1"/>
    <property type="molecule type" value="Genomic_DNA"/>
</dbReference>
<sequence>MPTSGRGPPASRPEPCFRDRFTGRPHPPGTRTRRDFAWLAAADELDPARVGPAFRERWGADLPALFTRPGPLLSPAALRECRAVPGNPGAAGGDRSGN</sequence>
<comment type="caution">
    <text evidence="2">The sequence shown here is derived from an EMBL/GenBank/DDBJ whole genome shotgun (WGS) entry which is preliminary data.</text>
</comment>
<dbReference type="Proteomes" id="UP001501455">
    <property type="component" value="Unassembled WGS sequence"/>
</dbReference>
<feature type="region of interest" description="Disordered" evidence="1">
    <location>
        <begin position="1"/>
        <end position="32"/>
    </location>
</feature>
<evidence type="ECO:0000256" key="1">
    <source>
        <dbReference type="SAM" id="MobiDB-lite"/>
    </source>
</evidence>
<organism evidence="2 3">
    <name type="scientific">Streptomyces prasinosporus</name>
    <dbReference type="NCBI Taxonomy" id="68256"/>
    <lineage>
        <taxon>Bacteria</taxon>
        <taxon>Bacillati</taxon>
        <taxon>Actinomycetota</taxon>
        <taxon>Actinomycetes</taxon>
        <taxon>Kitasatosporales</taxon>
        <taxon>Streptomycetaceae</taxon>
        <taxon>Streptomyces</taxon>
        <taxon>Streptomyces albogriseolus group</taxon>
    </lineage>
</organism>
<name>A0ABP6TPM9_9ACTN</name>
<evidence type="ECO:0000313" key="2">
    <source>
        <dbReference type="EMBL" id="GAA3496046.1"/>
    </source>
</evidence>
<gene>
    <name evidence="2" type="ORF">GCM10019016_031470</name>
</gene>
<accession>A0ABP6TPM9</accession>
<keyword evidence="3" id="KW-1185">Reference proteome</keyword>
<reference evidence="3" key="1">
    <citation type="journal article" date="2019" name="Int. J. Syst. Evol. Microbiol.">
        <title>The Global Catalogue of Microorganisms (GCM) 10K type strain sequencing project: providing services to taxonomists for standard genome sequencing and annotation.</title>
        <authorList>
            <consortium name="The Broad Institute Genomics Platform"/>
            <consortium name="The Broad Institute Genome Sequencing Center for Infectious Disease"/>
            <person name="Wu L."/>
            <person name="Ma J."/>
        </authorList>
    </citation>
    <scope>NUCLEOTIDE SEQUENCE [LARGE SCALE GENOMIC DNA]</scope>
    <source>
        <strain evidence="3">JCM 4816</strain>
    </source>
</reference>